<dbReference type="Proteomes" id="UP000230066">
    <property type="component" value="Unassembled WGS sequence"/>
</dbReference>
<accession>A0A4E0R2U0</accession>
<proteinExistence type="predicted"/>
<feature type="signal peptide" evidence="1">
    <location>
        <begin position="1"/>
        <end position="22"/>
    </location>
</feature>
<name>A0A4E0R2U0_FASHE</name>
<dbReference type="AlphaFoldDB" id="A0A4E0R2U0"/>
<feature type="chain" id="PRO_5020028187" description="PAN domain protein" evidence="1">
    <location>
        <begin position="23"/>
        <end position="256"/>
    </location>
</feature>
<sequence>MFQTTITDIFIILSICAQFSLSACPSNLTEVAAGICMLAIPYERTYCEAHAFCETEGEARGLRLILPGINAPLITSIVPSTSIVFTGISALLNQSTNLREGWRYGDPGRSWYTTSANDTSIPWFVEEPNLFQASVALYYQHMLCDDFQLTYQSTHVVFEMSTYQLNGSMEVFKRNWPYPISSIFLSNSESVGCFDFVAETTMIVCALRCKCRTVCRSFYHNAEAGLCGLSLYVDSLLPANMSNITGTWMRFGRPNG</sequence>
<comment type="caution">
    <text evidence="2">The sequence shown here is derived from an EMBL/GenBank/DDBJ whole genome shotgun (WGS) entry which is preliminary data.</text>
</comment>
<evidence type="ECO:0000256" key="1">
    <source>
        <dbReference type="SAM" id="SignalP"/>
    </source>
</evidence>
<organism evidence="2 3">
    <name type="scientific">Fasciola hepatica</name>
    <name type="common">Liver fluke</name>
    <dbReference type="NCBI Taxonomy" id="6192"/>
    <lineage>
        <taxon>Eukaryota</taxon>
        <taxon>Metazoa</taxon>
        <taxon>Spiralia</taxon>
        <taxon>Lophotrochozoa</taxon>
        <taxon>Platyhelminthes</taxon>
        <taxon>Trematoda</taxon>
        <taxon>Digenea</taxon>
        <taxon>Plagiorchiida</taxon>
        <taxon>Echinostomata</taxon>
        <taxon>Echinostomatoidea</taxon>
        <taxon>Fasciolidae</taxon>
        <taxon>Fasciola</taxon>
    </lineage>
</organism>
<evidence type="ECO:0000313" key="3">
    <source>
        <dbReference type="Proteomes" id="UP000230066"/>
    </source>
</evidence>
<dbReference type="EMBL" id="JXXN02005672">
    <property type="protein sequence ID" value="THD19751.1"/>
    <property type="molecule type" value="Genomic_DNA"/>
</dbReference>
<evidence type="ECO:0000313" key="2">
    <source>
        <dbReference type="EMBL" id="THD19751.1"/>
    </source>
</evidence>
<evidence type="ECO:0008006" key="4">
    <source>
        <dbReference type="Google" id="ProtNLM"/>
    </source>
</evidence>
<keyword evidence="3" id="KW-1185">Reference proteome</keyword>
<reference evidence="2" key="1">
    <citation type="submission" date="2019-03" db="EMBL/GenBank/DDBJ databases">
        <title>Improved annotation for the trematode Fasciola hepatica.</title>
        <authorList>
            <person name="Choi Y.-J."/>
            <person name="Martin J."/>
            <person name="Mitreva M."/>
        </authorList>
    </citation>
    <scope>NUCLEOTIDE SEQUENCE [LARGE SCALE GENOMIC DNA]</scope>
</reference>
<protein>
    <recommendedName>
        <fullName evidence="4">PAN domain protein</fullName>
    </recommendedName>
</protein>
<keyword evidence="1" id="KW-0732">Signal</keyword>
<gene>
    <name evidence="2" type="ORF">D915_009482</name>
</gene>